<protein>
    <recommendedName>
        <fullName evidence="4">Tetratricopeptide repeat protein</fullName>
    </recommendedName>
</protein>
<dbReference type="EMBL" id="WLZY01000006">
    <property type="protein sequence ID" value="NDL59031.1"/>
    <property type="molecule type" value="Genomic_DNA"/>
</dbReference>
<feature type="signal peptide" evidence="1">
    <location>
        <begin position="1"/>
        <end position="22"/>
    </location>
</feature>
<gene>
    <name evidence="2" type="ORF">F7O44_18350</name>
</gene>
<reference evidence="2 3" key="1">
    <citation type="submission" date="2019-11" db="EMBL/GenBank/DDBJ databases">
        <authorList>
            <person name="Li X.-J."/>
            <person name="Feng X.-M."/>
        </authorList>
    </citation>
    <scope>NUCLEOTIDE SEQUENCE [LARGE SCALE GENOMIC DNA]</scope>
    <source>
        <strain evidence="2 3">XMNu-373</strain>
    </source>
</reference>
<evidence type="ECO:0000313" key="3">
    <source>
        <dbReference type="Proteomes" id="UP000460435"/>
    </source>
</evidence>
<dbReference type="InterPro" id="IPR011990">
    <property type="entry name" value="TPR-like_helical_dom_sf"/>
</dbReference>
<dbReference type="SUPFAM" id="SSF48452">
    <property type="entry name" value="TPR-like"/>
    <property type="match status" value="1"/>
</dbReference>
<comment type="caution">
    <text evidence="2">The sequence shown here is derived from an EMBL/GenBank/DDBJ whole genome shotgun (WGS) entry which is preliminary data.</text>
</comment>
<sequence length="359" mass="38292">MARAPLASAMATLLLMRSFNTAGLHLSTHEKTSLDGLRAAVFAKLGDDPNLERLRVEVGEDQISDDVLEELMATLEQAAAGDPGFHLELSDFMADLQRVAGGEPTPKVQAAEPDRKPSEAQLGELEDRANGRSLSDALAASEQLVAVLTAAVEHSPAAHASRLAAALKVHGHNLASVEGPTQAVGAFTESVHIFRQVAEDSDALSLLQLAQALEALSLTFTHPDDSFAALREAYDVCERLAQLEPVASVSIYASIALRLGGTCLSLGNYRSAFTYASEAETRLWSLVEMDPDYLPDLATTLKLLGTCSLHADDFDTAERKLGQAQQILGKLAARTPDPYLGELDHVTKTLAGIRGEAET</sequence>
<dbReference type="RefSeq" id="WP_162451725.1">
    <property type="nucleotide sequence ID" value="NZ_WLZY01000006.1"/>
</dbReference>
<evidence type="ECO:0000313" key="2">
    <source>
        <dbReference type="EMBL" id="NDL59031.1"/>
    </source>
</evidence>
<evidence type="ECO:0000256" key="1">
    <source>
        <dbReference type="SAM" id="SignalP"/>
    </source>
</evidence>
<keyword evidence="1" id="KW-0732">Signal</keyword>
<accession>A0A7K3M6U9</accession>
<organism evidence="2 3">
    <name type="scientific">Phytoactinopolyspora mesophila</name>
    <dbReference type="NCBI Taxonomy" id="2650750"/>
    <lineage>
        <taxon>Bacteria</taxon>
        <taxon>Bacillati</taxon>
        <taxon>Actinomycetota</taxon>
        <taxon>Actinomycetes</taxon>
        <taxon>Jiangellales</taxon>
        <taxon>Jiangellaceae</taxon>
        <taxon>Phytoactinopolyspora</taxon>
    </lineage>
</organism>
<feature type="chain" id="PRO_5038712099" description="Tetratricopeptide repeat protein" evidence="1">
    <location>
        <begin position="23"/>
        <end position="359"/>
    </location>
</feature>
<dbReference type="AlphaFoldDB" id="A0A7K3M6U9"/>
<evidence type="ECO:0008006" key="4">
    <source>
        <dbReference type="Google" id="ProtNLM"/>
    </source>
</evidence>
<name>A0A7K3M6U9_9ACTN</name>
<dbReference type="Gene3D" id="1.25.40.10">
    <property type="entry name" value="Tetratricopeptide repeat domain"/>
    <property type="match status" value="1"/>
</dbReference>
<dbReference type="Proteomes" id="UP000460435">
    <property type="component" value="Unassembled WGS sequence"/>
</dbReference>
<keyword evidence="3" id="KW-1185">Reference proteome</keyword>
<proteinExistence type="predicted"/>